<evidence type="ECO:0000313" key="10">
    <source>
        <dbReference type="Proteomes" id="UP000192578"/>
    </source>
</evidence>
<keyword evidence="10" id="KW-1185">Reference proteome</keyword>
<feature type="domain" description="Protein kinase" evidence="8">
    <location>
        <begin position="1"/>
        <end position="272"/>
    </location>
</feature>
<gene>
    <name evidence="9" type="ORF">BV898_06253</name>
</gene>
<keyword evidence="1" id="KW-0723">Serine/threonine-protein kinase</keyword>
<feature type="region of interest" description="Disordered" evidence="7">
    <location>
        <begin position="597"/>
        <end position="622"/>
    </location>
</feature>
<comment type="caution">
    <text evidence="9">The sequence shown here is derived from an EMBL/GenBank/DDBJ whole genome shotgun (WGS) entry which is preliminary data.</text>
</comment>
<evidence type="ECO:0000256" key="7">
    <source>
        <dbReference type="SAM" id="MobiDB-lite"/>
    </source>
</evidence>
<keyword evidence="5 6" id="KW-0067">ATP-binding</keyword>
<dbReference type="PANTHER" id="PTHR24055">
    <property type="entry name" value="MITOGEN-ACTIVATED PROTEIN KINASE"/>
    <property type="match status" value="1"/>
</dbReference>
<evidence type="ECO:0000256" key="6">
    <source>
        <dbReference type="PROSITE-ProRule" id="PRU10141"/>
    </source>
</evidence>
<dbReference type="PROSITE" id="PS50011">
    <property type="entry name" value="PROTEIN_KINASE_DOM"/>
    <property type="match status" value="1"/>
</dbReference>
<protein>
    <submittedName>
        <fullName evidence="9">Mitogen-activated protein kinase 15</fullName>
    </submittedName>
</protein>
<dbReference type="Pfam" id="PF00069">
    <property type="entry name" value="Pkinase"/>
    <property type="match status" value="1"/>
</dbReference>
<dbReference type="FunFam" id="1.10.510.10:FF:000624">
    <property type="entry name" value="Mitogen-activated protein kinase"/>
    <property type="match status" value="1"/>
</dbReference>
<sequence>MAQQQQQHDQSNGGGMQSPTATTNEGGNSDELERHIIKRFEIQDRLGKGAYGIVWKAFDRKEGRIVALKNFDAFETVRTLSALSVKFFRTIYFIHSANVIHRDLKPANILLTHPCEIRVADFGLARSLSDPDDNFQNGNLTNYVATRWYRSPEILLGSKRYTKGVDIWSLGTILAEMLRGRPLFTGENTIEQINFIRGALAEPTTQDLHYCDSGLVRSVFNYPPHRDFRRPLDSYMRSSGAPPEAVDLIRRLLHWDPDKRIDLMKAMRHPYVQNYYDPHNVYISDIAVTPFISDDKHFEDPSIYREALYEILHVQEIIHTPRIHQLPGLSAAPDTVPAARTNAKAANSNGRGSPLSRARKTPEQGGGDANQKTRSIPFAQPVGAGGTPVKPPVNARGYERRVENLPPGRRPLEKSNSRQRIVATCEQPAVLYKTSSTGSSNNLLAQGVSTPPRQQSTQQQQQQPVSRTVSSTSVNGTKKAVKFEDDPPPPPPPKKILKEKPLQGDGDGHGSLAKRFSFDGRAIRDRLPYVKRSNSLARSMTPEPARKYPSTTDVNDHHERKTLKEAWRDTLAKSTVPDFFKRTGSRNSKAIQHAASLTPSHNNDNNRNAVVDQPTSEPVRSKPTGYSLNGSYQPMNGTIVAVAFKAPSASVSTSVQSRPAPTEYGTLKSGILHNLKSYSRT</sequence>
<feature type="compositionally biased region" description="Polar residues" evidence="7">
    <location>
        <begin position="17"/>
        <end position="27"/>
    </location>
</feature>
<feature type="compositionally biased region" description="Basic and acidic residues" evidence="7">
    <location>
        <begin position="496"/>
        <end position="508"/>
    </location>
</feature>
<name>A0A1W0WX11_HYPEX</name>
<organism evidence="9 10">
    <name type="scientific">Hypsibius exemplaris</name>
    <name type="common">Freshwater tardigrade</name>
    <dbReference type="NCBI Taxonomy" id="2072580"/>
    <lineage>
        <taxon>Eukaryota</taxon>
        <taxon>Metazoa</taxon>
        <taxon>Ecdysozoa</taxon>
        <taxon>Tardigrada</taxon>
        <taxon>Eutardigrada</taxon>
        <taxon>Parachela</taxon>
        <taxon>Hypsibioidea</taxon>
        <taxon>Hypsibiidae</taxon>
        <taxon>Hypsibius</taxon>
    </lineage>
</organism>
<evidence type="ECO:0000256" key="5">
    <source>
        <dbReference type="ARBA" id="ARBA00022840"/>
    </source>
</evidence>
<dbReference type="InterPro" id="IPR017441">
    <property type="entry name" value="Protein_kinase_ATP_BS"/>
</dbReference>
<feature type="region of interest" description="Disordered" evidence="7">
    <location>
        <begin position="1"/>
        <end position="30"/>
    </location>
</feature>
<dbReference type="Proteomes" id="UP000192578">
    <property type="component" value="Unassembled WGS sequence"/>
</dbReference>
<evidence type="ECO:0000256" key="3">
    <source>
        <dbReference type="ARBA" id="ARBA00022741"/>
    </source>
</evidence>
<evidence type="ECO:0000256" key="2">
    <source>
        <dbReference type="ARBA" id="ARBA00022679"/>
    </source>
</evidence>
<feature type="binding site" evidence="6">
    <location>
        <position position="69"/>
    </location>
    <ligand>
        <name>ATP</name>
        <dbReference type="ChEBI" id="CHEBI:30616"/>
    </ligand>
</feature>
<feature type="compositionally biased region" description="Polar residues" evidence="7">
    <location>
        <begin position="433"/>
        <end position="444"/>
    </location>
</feature>
<evidence type="ECO:0000313" key="9">
    <source>
        <dbReference type="EMBL" id="OQV19713.1"/>
    </source>
</evidence>
<keyword evidence="2" id="KW-0808">Transferase</keyword>
<dbReference type="GO" id="GO:0004674">
    <property type="term" value="F:protein serine/threonine kinase activity"/>
    <property type="evidence" value="ECO:0007669"/>
    <property type="project" value="UniProtKB-KW"/>
</dbReference>
<feature type="region of interest" description="Disordered" evidence="7">
    <location>
        <begin position="432"/>
        <end position="517"/>
    </location>
</feature>
<dbReference type="AlphaFoldDB" id="A0A1W0WX11"/>
<dbReference type="InterPro" id="IPR000719">
    <property type="entry name" value="Prot_kinase_dom"/>
</dbReference>
<keyword evidence="4 9" id="KW-0418">Kinase</keyword>
<evidence type="ECO:0000256" key="1">
    <source>
        <dbReference type="ARBA" id="ARBA00022527"/>
    </source>
</evidence>
<dbReference type="PROSITE" id="PS00107">
    <property type="entry name" value="PROTEIN_KINASE_ATP"/>
    <property type="match status" value="1"/>
</dbReference>
<dbReference type="GO" id="GO:0005524">
    <property type="term" value="F:ATP binding"/>
    <property type="evidence" value="ECO:0007669"/>
    <property type="project" value="UniProtKB-UniRule"/>
</dbReference>
<dbReference type="Gene3D" id="1.10.510.10">
    <property type="entry name" value="Transferase(Phosphotransferase) domain 1"/>
    <property type="match status" value="2"/>
</dbReference>
<dbReference type="OrthoDB" id="192887at2759"/>
<dbReference type="SMART" id="SM00220">
    <property type="entry name" value="S_TKc"/>
    <property type="match status" value="1"/>
</dbReference>
<dbReference type="SUPFAM" id="SSF56112">
    <property type="entry name" value="Protein kinase-like (PK-like)"/>
    <property type="match status" value="1"/>
</dbReference>
<accession>A0A1W0WX11</accession>
<reference evidence="10" key="1">
    <citation type="submission" date="2017-01" db="EMBL/GenBank/DDBJ databases">
        <title>Comparative genomics of anhydrobiosis in the tardigrade Hypsibius dujardini.</title>
        <authorList>
            <person name="Yoshida Y."/>
            <person name="Koutsovoulos G."/>
            <person name="Laetsch D."/>
            <person name="Stevens L."/>
            <person name="Kumar S."/>
            <person name="Horikawa D."/>
            <person name="Ishino K."/>
            <person name="Komine S."/>
            <person name="Tomita M."/>
            <person name="Blaxter M."/>
            <person name="Arakawa K."/>
        </authorList>
    </citation>
    <scope>NUCLEOTIDE SEQUENCE [LARGE SCALE GENOMIC DNA]</scope>
    <source>
        <strain evidence="10">Z151</strain>
    </source>
</reference>
<evidence type="ECO:0000259" key="8">
    <source>
        <dbReference type="PROSITE" id="PS50011"/>
    </source>
</evidence>
<dbReference type="EMBL" id="MTYJ01000036">
    <property type="protein sequence ID" value="OQV19713.1"/>
    <property type="molecule type" value="Genomic_DNA"/>
</dbReference>
<keyword evidence="3 6" id="KW-0547">Nucleotide-binding</keyword>
<feature type="region of interest" description="Disordered" evidence="7">
    <location>
        <begin position="329"/>
        <end position="420"/>
    </location>
</feature>
<feature type="region of interest" description="Disordered" evidence="7">
    <location>
        <begin position="537"/>
        <end position="559"/>
    </location>
</feature>
<dbReference type="PROSITE" id="PS00108">
    <property type="entry name" value="PROTEIN_KINASE_ST"/>
    <property type="match status" value="1"/>
</dbReference>
<feature type="compositionally biased region" description="Low complexity" evidence="7">
    <location>
        <begin position="448"/>
        <end position="474"/>
    </location>
</feature>
<dbReference type="InterPro" id="IPR008271">
    <property type="entry name" value="Ser/Thr_kinase_AS"/>
</dbReference>
<dbReference type="InterPro" id="IPR011009">
    <property type="entry name" value="Kinase-like_dom_sf"/>
</dbReference>
<proteinExistence type="predicted"/>
<evidence type="ECO:0000256" key="4">
    <source>
        <dbReference type="ARBA" id="ARBA00022777"/>
    </source>
</evidence>
<dbReference type="InterPro" id="IPR050117">
    <property type="entry name" value="MAPK"/>
</dbReference>